<dbReference type="EMBL" id="SEOQ01000446">
    <property type="protein sequence ID" value="TFY62788.1"/>
    <property type="molecule type" value="Genomic_DNA"/>
</dbReference>
<keyword evidence="3" id="KW-1185">Reference proteome</keyword>
<evidence type="ECO:0000313" key="2">
    <source>
        <dbReference type="EMBL" id="TFY62788.1"/>
    </source>
</evidence>
<comment type="caution">
    <text evidence="2">The sequence shown here is derived from an EMBL/GenBank/DDBJ whole genome shotgun (WGS) entry which is preliminary data.</text>
</comment>
<gene>
    <name evidence="2" type="ORF">EVG20_g6573</name>
</gene>
<reference evidence="2 3" key="1">
    <citation type="submission" date="2019-02" db="EMBL/GenBank/DDBJ databases">
        <title>Genome sequencing of the rare red list fungi Dentipellis fragilis.</title>
        <authorList>
            <person name="Buettner E."/>
            <person name="Kellner H."/>
        </authorList>
    </citation>
    <scope>NUCLEOTIDE SEQUENCE [LARGE SCALE GENOMIC DNA]</scope>
    <source>
        <strain evidence="2 3">DSM 105465</strain>
    </source>
</reference>
<protein>
    <submittedName>
        <fullName evidence="2">Uncharacterized protein</fullName>
    </submittedName>
</protein>
<organism evidence="2 3">
    <name type="scientific">Dentipellis fragilis</name>
    <dbReference type="NCBI Taxonomy" id="205917"/>
    <lineage>
        <taxon>Eukaryota</taxon>
        <taxon>Fungi</taxon>
        <taxon>Dikarya</taxon>
        <taxon>Basidiomycota</taxon>
        <taxon>Agaricomycotina</taxon>
        <taxon>Agaricomycetes</taxon>
        <taxon>Russulales</taxon>
        <taxon>Hericiaceae</taxon>
        <taxon>Dentipellis</taxon>
    </lineage>
</organism>
<evidence type="ECO:0000313" key="3">
    <source>
        <dbReference type="Proteomes" id="UP000298327"/>
    </source>
</evidence>
<sequence length="536" mass="58476">MHGVVRSLSIVCCLSAPVVCCILIYRTRDGTVLTALGLELRVGAANSTRGSMHMGITVCMSARIFLSSFLPSFLPSFRLAPWLTRPQVAASYCSCVEVAVVVVIVITTDARSPNWKRTLCLRSSFLAARGNEAKAKAIKPATADMNPPNVNMSVHPAPQKNKQTSERGKHSTQHIVHNAQARLPTPCHTVHVRPTRLRVKLKLKFKLKLSRGELVGAEWDWPPPPVIAPGVPGSPRLDTLPVPSSSSQFQFPFPFPEVQLLINEYEHQFGPPASIPTAATHWLLATGYSSRTPGGRASCKAQIGLKSQLSLGLPHSGHGSSGLLWRAALWAIGWLEAVGWQNYSPRTDSCLRVTDMHMNTTQTRARARRWAPSGGEDSDSDSDSDGILIAAPCFLSASVSCPPPCPLRGRWSVVGVRRPSACWYWRSHISATLFLPCLAPTRRIRTAIFLGADAYTLSICMDLPVIKLSKRRPECRASGGVPVPVRHSTSHAYVPLRPASSANTDVRRSEDQRPAVIGILTAYAPAPMRWCRVPLI</sequence>
<proteinExistence type="predicted"/>
<dbReference type="AlphaFoldDB" id="A0A4Y9YLV6"/>
<accession>A0A4Y9YLV6</accession>
<evidence type="ECO:0000256" key="1">
    <source>
        <dbReference type="SAM" id="MobiDB-lite"/>
    </source>
</evidence>
<dbReference type="Proteomes" id="UP000298327">
    <property type="component" value="Unassembled WGS sequence"/>
</dbReference>
<name>A0A4Y9YLV6_9AGAM</name>
<feature type="region of interest" description="Disordered" evidence="1">
    <location>
        <begin position="363"/>
        <end position="383"/>
    </location>
</feature>
<feature type="compositionally biased region" description="Low complexity" evidence="1">
    <location>
        <begin position="363"/>
        <end position="375"/>
    </location>
</feature>